<feature type="binding site" evidence="13">
    <location>
        <begin position="123"/>
        <end position="127"/>
    </location>
    <ligand>
        <name>NADP(+)</name>
        <dbReference type="ChEBI" id="CHEBI:58349"/>
    </ligand>
</feature>
<keyword evidence="8 12" id="KW-0220">Diaminopimelate biosynthesis</keyword>
<dbReference type="Gene3D" id="3.30.360.10">
    <property type="entry name" value="Dihydrodipicolinate Reductase, domain 2"/>
    <property type="match status" value="1"/>
</dbReference>
<feature type="binding site" evidence="13">
    <location>
        <position position="260"/>
    </location>
    <ligand>
        <name>substrate</name>
    </ligand>
</feature>
<keyword evidence="13" id="KW-0547">Nucleotide-binding</keyword>
<evidence type="ECO:0000313" key="16">
    <source>
        <dbReference type="Proteomes" id="UP000886752"/>
    </source>
</evidence>
<evidence type="ECO:0000256" key="4">
    <source>
        <dbReference type="ARBA" id="ARBA00012080"/>
    </source>
</evidence>
<comment type="function">
    <text evidence="12">Catalyzes the reversible NADPH-dependent reductive amination of L-2-amino-6-oxopimelate, the acyclic form of L-tetrahydrodipicolinate, to generate the meso compound, D,L-2,6-diaminopimelate.</text>
</comment>
<protein>
    <recommendedName>
        <fullName evidence="5 12">Meso-diaminopimelate D-dehydrogenase</fullName>
        <shortName evidence="12">DAPDH</shortName>
        <shortName evidence="12">Meso-DAP dehydrogenase</shortName>
        <ecNumber evidence="4 12">1.4.1.16</ecNumber>
    </recommendedName>
</protein>
<feature type="domain" description="Meso-diaminopimelate D-dehydrogenase C-terminal" evidence="14">
    <location>
        <begin position="124"/>
        <end position="178"/>
    </location>
</feature>
<dbReference type="GO" id="GO:0000166">
    <property type="term" value="F:nucleotide binding"/>
    <property type="evidence" value="ECO:0007669"/>
    <property type="project" value="UniProtKB-KW"/>
</dbReference>
<evidence type="ECO:0000256" key="3">
    <source>
        <dbReference type="ARBA" id="ARBA00011738"/>
    </source>
</evidence>
<proteinExistence type="inferred from homology"/>
<gene>
    <name evidence="15" type="ORF">H9894_00430</name>
</gene>
<dbReference type="GO" id="GO:0009089">
    <property type="term" value="P:lysine biosynthetic process via diaminopimelate"/>
    <property type="evidence" value="ECO:0007669"/>
    <property type="project" value="UniProtKB-UniRule"/>
</dbReference>
<sequence length="310" mass="33155">MAITAAVLGLGNIGRCVLRAIERVPDVTCVGVVRRQTSIGKTPYDLRGVPDFPSFDDLCEHVEKPDVVIMGLPSRLSPGAAAELLTRGFCTVDSFDIHERIVEVVGSLENKAEKGHAVAVTAAGWDPGTDSIQRALFEAMTPVGTTFTNFGRGRSMGHSTAVRSIAGVADATAITIPLGGGRHSRHVFVVLEPGYTLEQVEAAIKNDPYFAHDPLQVTAVKDSAALEMVADASHGVMMERIGASGSAANQQLRFEMRIDNPALTAQILVASARAAVRLRNLEQYGCYTLIDIPPIMLLPGDRMELLGRLV</sequence>
<comment type="catalytic activity">
    <reaction evidence="11 12">
        <text>meso-2,6-diaminopimelate + NADP(+) + H2O = (S)-2-amino-6-oxoheptanedioate + NH4(+) + NADPH + H(+)</text>
        <dbReference type="Rhea" id="RHEA:13561"/>
        <dbReference type="ChEBI" id="CHEBI:15377"/>
        <dbReference type="ChEBI" id="CHEBI:15378"/>
        <dbReference type="ChEBI" id="CHEBI:28938"/>
        <dbReference type="ChEBI" id="CHEBI:57783"/>
        <dbReference type="ChEBI" id="CHEBI:57791"/>
        <dbReference type="ChEBI" id="CHEBI:58349"/>
        <dbReference type="ChEBI" id="CHEBI:58556"/>
        <dbReference type="EC" id="1.4.1.16"/>
    </reaction>
</comment>
<reference evidence="15" key="1">
    <citation type="journal article" date="2021" name="PeerJ">
        <title>Extensive microbial diversity within the chicken gut microbiome revealed by metagenomics and culture.</title>
        <authorList>
            <person name="Gilroy R."/>
            <person name="Ravi A."/>
            <person name="Getino M."/>
            <person name="Pursley I."/>
            <person name="Horton D.L."/>
            <person name="Alikhan N.F."/>
            <person name="Baker D."/>
            <person name="Gharbi K."/>
            <person name="Hall N."/>
            <person name="Watson M."/>
            <person name="Adriaenssens E.M."/>
            <person name="Foster-Nyarko E."/>
            <person name="Jarju S."/>
            <person name="Secka A."/>
            <person name="Antonio M."/>
            <person name="Oren A."/>
            <person name="Chaudhuri R.R."/>
            <person name="La Ragione R."/>
            <person name="Hildebrand F."/>
            <person name="Pallen M.J."/>
        </authorList>
    </citation>
    <scope>NUCLEOTIDE SEQUENCE</scope>
    <source>
        <strain evidence="15">ChiHecec2B26-446</strain>
    </source>
</reference>
<keyword evidence="6 12" id="KW-0028">Amino-acid biosynthesis</keyword>
<evidence type="ECO:0000256" key="12">
    <source>
        <dbReference type="PIRNR" id="PIRNR025648"/>
    </source>
</evidence>
<feature type="binding site" evidence="13">
    <location>
        <position position="185"/>
    </location>
    <ligand>
        <name>substrate</name>
    </ligand>
</feature>
<comment type="subunit">
    <text evidence="3 12">Homodimer.</text>
</comment>
<comment type="similarity">
    <text evidence="2 12">Belongs to the diaminopimelate dehydrogenase family.</text>
</comment>
<comment type="caution">
    <text evidence="15">The sequence shown here is derived from an EMBL/GenBank/DDBJ whole genome shotgun (WGS) entry which is preliminary data.</text>
</comment>
<dbReference type="InterPro" id="IPR036291">
    <property type="entry name" value="NAD(P)-bd_dom_sf"/>
</dbReference>
<dbReference type="EC" id="1.4.1.16" evidence="4 12"/>
<dbReference type="NCBIfam" id="TIGR01921">
    <property type="entry name" value="DAP-DH"/>
    <property type="match status" value="1"/>
</dbReference>
<evidence type="ECO:0000313" key="15">
    <source>
        <dbReference type="EMBL" id="HIV99653.1"/>
    </source>
</evidence>
<dbReference type="EMBL" id="DXHV01000007">
    <property type="protein sequence ID" value="HIV99653.1"/>
    <property type="molecule type" value="Genomic_DNA"/>
</dbReference>
<keyword evidence="7 12" id="KW-0521">NADP</keyword>
<organism evidence="15 16">
    <name type="scientific">Candidatus Desulfovibrio intestinipullorum</name>
    <dbReference type="NCBI Taxonomy" id="2838536"/>
    <lineage>
        <taxon>Bacteria</taxon>
        <taxon>Pseudomonadati</taxon>
        <taxon>Thermodesulfobacteriota</taxon>
        <taxon>Desulfovibrionia</taxon>
        <taxon>Desulfovibrionales</taxon>
        <taxon>Desulfovibrionaceae</taxon>
        <taxon>Desulfovibrio</taxon>
    </lineage>
</organism>
<evidence type="ECO:0000256" key="1">
    <source>
        <dbReference type="ARBA" id="ARBA00004896"/>
    </source>
</evidence>
<feature type="binding site" evidence="13">
    <location>
        <begin position="94"/>
        <end position="96"/>
    </location>
    <ligand>
        <name>NADP(+)</name>
        <dbReference type="ChEBI" id="CHEBI:58349"/>
    </ligand>
</feature>
<evidence type="ECO:0000256" key="2">
    <source>
        <dbReference type="ARBA" id="ARBA00007442"/>
    </source>
</evidence>
<dbReference type="InterPro" id="IPR010190">
    <property type="entry name" value="Diaminopimelate_DH_Ddh"/>
</dbReference>
<dbReference type="GO" id="GO:0047850">
    <property type="term" value="F:diaminopimelate dehydrogenase activity"/>
    <property type="evidence" value="ECO:0007669"/>
    <property type="project" value="UniProtKB-UniRule"/>
</dbReference>
<dbReference type="Pfam" id="PF16654">
    <property type="entry name" value="DAPDH_C"/>
    <property type="match status" value="1"/>
</dbReference>
<dbReference type="GO" id="GO:0019877">
    <property type="term" value="P:diaminopimelate biosynthetic process"/>
    <property type="evidence" value="ECO:0007669"/>
    <property type="project" value="UniProtKB-UniRule"/>
</dbReference>
<reference evidence="15" key="2">
    <citation type="submission" date="2021-04" db="EMBL/GenBank/DDBJ databases">
        <authorList>
            <person name="Gilroy R."/>
        </authorList>
    </citation>
    <scope>NUCLEOTIDE SEQUENCE</scope>
    <source>
        <strain evidence="15">ChiHecec2B26-446</strain>
    </source>
</reference>
<comment type="pathway">
    <text evidence="1 12">Amino-acid biosynthesis; L-lysine biosynthesis via DAP pathway; DL-2,6-diaminopimelate from (S)-tetrahydrodipicolinate: step 1/1.</text>
</comment>
<keyword evidence="10 12" id="KW-0457">Lysine biosynthesis</keyword>
<dbReference type="SUPFAM" id="SSF51735">
    <property type="entry name" value="NAD(P)-binding Rossmann-fold domains"/>
    <property type="match status" value="1"/>
</dbReference>
<dbReference type="InterPro" id="IPR032094">
    <property type="entry name" value="Meso-DAP_DH_C"/>
</dbReference>
<evidence type="ECO:0000256" key="11">
    <source>
        <dbReference type="ARBA" id="ARBA00052023"/>
    </source>
</evidence>
<evidence type="ECO:0000256" key="9">
    <source>
        <dbReference type="ARBA" id="ARBA00023002"/>
    </source>
</evidence>
<dbReference type="AlphaFoldDB" id="A0A9D1PVR0"/>
<dbReference type="PIRSF" id="PIRSF025648">
    <property type="entry name" value="DDH"/>
    <property type="match status" value="1"/>
</dbReference>
<evidence type="ECO:0000256" key="6">
    <source>
        <dbReference type="ARBA" id="ARBA00022605"/>
    </source>
</evidence>
<name>A0A9D1PVR0_9BACT</name>
<evidence type="ECO:0000256" key="5">
    <source>
        <dbReference type="ARBA" id="ARBA00021654"/>
    </source>
</evidence>
<evidence type="ECO:0000256" key="8">
    <source>
        <dbReference type="ARBA" id="ARBA00022915"/>
    </source>
</evidence>
<dbReference type="Gene3D" id="3.40.50.720">
    <property type="entry name" value="NAD(P)-binding Rossmann-like Domain"/>
    <property type="match status" value="1"/>
</dbReference>
<evidence type="ECO:0000259" key="14">
    <source>
        <dbReference type="Pfam" id="PF16654"/>
    </source>
</evidence>
<feature type="binding site" evidence="13">
    <location>
        <position position="175"/>
    </location>
    <ligand>
        <name>substrate</name>
    </ligand>
</feature>
<keyword evidence="9 12" id="KW-0560">Oxidoreductase</keyword>
<dbReference type="SUPFAM" id="SSF55347">
    <property type="entry name" value="Glyceraldehyde-3-phosphate dehydrogenase-like, C-terminal domain"/>
    <property type="match status" value="1"/>
</dbReference>
<dbReference type="Proteomes" id="UP000886752">
    <property type="component" value="Unassembled WGS sequence"/>
</dbReference>
<evidence type="ECO:0000256" key="10">
    <source>
        <dbReference type="ARBA" id="ARBA00023154"/>
    </source>
</evidence>
<evidence type="ECO:0000256" key="13">
    <source>
        <dbReference type="PIRSR" id="PIRSR025648-1"/>
    </source>
</evidence>
<evidence type="ECO:0000256" key="7">
    <source>
        <dbReference type="ARBA" id="ARBA00022857"/>
    </source>
</evidence>
<feature type="binding site" evidence="13">
    <location>
        <position position="234"/>
    </location>
    <ligand>
        <name>substrate</name>
    </ligand>
</feature>
<accession>A0A9D1PVR0</accession>